<accession>A0AAD5RW35</accession>
<keyword evidence="3 7" id="KW-0560">Oxidoreductase</keyword>
<dbReference type="EMBL" id="JAKWBI020000031">
    <property type="protein sequence ID" value="KAJ2905468.1"/>
    <property type="molecule type" value="Genomic_DNA"/>
</dbReference>
<dbReference type="EC" id="1.2.1.3" evidence="4"/>
<organism evidence="9 10">
    <name type="scientific">Zalerion maritima</name>
    <dbReference type="NCBI Taxonomy" id="339359"/>
    <lineage>
        <taxon>Eukaryota</taxon>
        <taxon>Fungi</taxon>
        <taxon>Dikarya</taxon>
        <taxon>Ascomycota</taxon>
        <taxon>Pezizomycotina</taxon>
        <taxon>Sordariomycetes</taxon>
        <taxon>Lulworthiomycetidae</taxon>
        <taxon>Lulworthiales</taxon>
        <taxon>Lulworthiaceae</taxon>
        <taxon>Zalerion</taxon>
    </lineage>
</organism>
<dbReference type="PANTHER" id="PTHR11699">
    <property type="entry name" value="ALDEHYDE DEHYDROGENASE-RELATED"/>
    <property type="match status" value="1"/>
</dbReference>
<dbReference type="Pfam" id="PF00171">
    <property type="entry name" value="Aldedh"/>
    <property type="match status" value="1"/>
</dbReference>
<evidence type="ECO:0000256" key="4">
    <source>
        <dbReference type="ARBA" id="ARBA00024226"/>
    </source>
</evidence>
<comment type="similarity">
    <text evidence="1 7">Belongs to the aldehyde dehydrogenase family.</text>
</comment>
<dbReference type="Gene3D" id="3.40.309.10">
    <property type="entry name" value="Aldehyde Dehydrogenase, Chain A, domain 2"/>
    <property type="match status" value="1"/>
</dbReference>
<evidence type="ECO:0000259" key="8">
    <source>
        <dbReference type="Pfam" id="PF00171"/>
    </source>
</evidence>
<keyword evidence="2" id="KW-0521">NADP</keyword>
<dbReference type="PROSITE" id="PS00687">
    <property type="entry name" value="ALDEHYDE_DEHYDR_GLU"/>
    <property type="match status" value="1"/>
</dbReference>
<comment type="caution">
    <text evidence="9">The sequence shown here is derived from an EMBL/GenBank/DDBJ whole genome shotgun (WGS) entry which is preliminary data.</text>
</comment>
<dbReference type="InterPro" id="IPR029510">
    <property type="entry name" value="Ald_DH_CS_GLU"/>
</dbReference>
<sequence>MAGEVLTAISPSTGQPIITRNEVTEAELKQLPDTAIKAFDSFRKTSLAERQAIVKKALLLITEKQDDLALELTAQMGRPIAFTGKEVSTAVLRAEYLLKVSTDVLKDTEGEPQKGFKRFIRKVPIGPVLIIFAWNYPYLILVNSLIPSILAGNSVILKPSPQTPTVVEQVASIFEKAGLPKGVLQYFHCGSTSKMATLVNDPRIAHICFTGSVASGLAVQQAAAGRVVGVGLELGGNDPAYVRKDVDIDWAADEIVDGSIFNSGQSCCALERVYVDAAIYDDFLAAVQKVLAGYVLGSPFEKGTHVGPVVSRRSAEAITGHIRDAVSKGARDLTPANSTFDVLPTVGNFVKPTLLADANHDMAVMREETFGPVIPVMKVASDEEAIKLMNDSEFGLTASIWTKDIAKGFELADYVEAGTVFVNRADYPAPDLAWTGWKNSGRGATLSRFGFEQFVKLKSYHIKDYPK</sequence>
<reference evidence="9" key="1">
    <citation type="submission" date="2022-07" db="EMBL/GenBank/DDBJ databases">
        <title>Draft genome sequence of Zalerion maritima ATCC 34329, a (micro)plastics degrading marine fungus.</title>
        <authorList>
            <person name="Paco A."/>
            <person name="Goncalves M.F.M."/>
            <person name="Rocha-Santos T.A.P."/>
            <person name="Alves A."/>
        </authorList>
    </citation>
    <scope>NUCLEOTIDE SEQUENCE</scope>
    <source>
        <strain evidence="9">ATCC 34329</strain>
    </source>
</reference>
<evidence type="ECO:0000256" key="7">
    <source>
        <dbReference type="RuleBase" id="RU003345"/>
    </source>
</evidence>
<evidence type="ECO:0000313" key="9">
    <source>
        <dbReference type="EMBL" id="KAJ2905468.1"/>
    </source>
</evidence>
<comment type="catalytic activity">
    <reaction evidence="5">
        <text>an aldehyde + NAD(+) + H2O = a carboxylate + NADH + 2 H(+)</text>
        <dbReference type="Rhea" id="RHEA:16185"/>
        <dbReference type="ChEBI" id="CHEBI:15377"/>
        <dbReference type="ChEBI" id="CHEBI:15378"/>
        <dbReference type="ChEBI" id="CHEBI:17478"/>
        <dbReference type="ChEBI" id="CHEBI:29067"/>
        <dbReference type="ChEBI" id="CHEBI:57540"/>
        <dbReference type="ChEBI" id="CHEBI:57945"/>
        <dbReference type="EC" id="1.2.1.3"/>
    </reaction>
</comment>
<feature type="active site" evidence="6">
    <location>
        <position position="233"/>
    </location>
</feature>
<evidence type="ECO:0000313" key="10">
    <source>
        <dbReference type="Proteomes" id="UP001201980"/>
    </source>
</evidence>
<dbReference type="InterPro" id="IPR016161">
    <property type="entry name" value="Ald_DH/histidinol_DH"/>
</dbReference>
<dbReference type="InterPro" id="IPR015590">
    <property type="entry name" value="Aldehyde_DH_dom"/>
</dbReference>
<dbReference type="Proteomes" id="UP001201980">
    <property type="component" value="Unassembled WGS sequence"/>
</dbReference>
<dbReference type="Gene3D" id="3.40.605.10">
    <property type="entry name" value="Aldehyde Dehydrogenase, Chain A, domain 1"/>
    <property type="match status" value="1"/>
</dbReference>
<proteinExistence type="inferred from homology"/>
<gene>
    <name evidence="9" type="ORF">MKZ38_005344</name>
</gene>
<evidence type="ECO:0000256" key="3">
    <source>
        <dbReference type="ARBA" id="ARBA00023002"/>
    </source>
</evidence>
<protein>
    <recommendedName>
        <fullName evidence="4">aldehyde dehydrogenase (NAD(+))</fullName>
        <ecNumber evidence="4">1.2.1.3</ecNumber>
    </recommendedName>
</protein>
<dbReference type="AlphaFoldDB" id="A0AAD5RW35"/>
<feature type="domain" description="Aldehyde dehydrogenase" evidence="8">
    <location>
        <begin position="6"/>
        <end position="459"/>
    </location>
</feature>
<evidence type="ECO:0000256" key="2">
    <source>
        <dbReference type="ARBA" id="ARBA00022857"/>
    </source>
</evidence>
<dbReference type="FunFam" id="3.40.605.10:FF:000012">
    <property type="entry name" value="NAD-dependent succinate-semialdehyde dehydrogenase"/>
    <property type="match status" value="1"/>
</dbReference>
<dbReference type="FunFam" id="3.40.309.10:FF:000009">
    <property type="entry name" value="Aldehyde dehydrogenase A"/>
    <property type="match status" value="1"/>
</dbReference>
<dbReference type="InterPro" id="IPR016162">
    <property type="entry name" value="Ald_DH_N"/>
</dbReference>
<evidence type="ECO:0000256" key="1">
    <source>
        <dbReference type="ARBA" id="ARBA00009986"/>
    </source>
</evidence>
<dbReference type="InterPro" id="IPR016163">
    <property type="entry name" value="Ald_DH_C"/>
</dbReference>
<name>A0AAD5RW35_9PEZI</name>
<dbReference type="SUPFAM" id="SSF53720">
    <property type="entry name" value="ALDH-like"/>
    <property type="match status" value="1"/>
</dbReference>
<evidence type="ECO:0000256" key="6">
    <source>
        <dbReference type="PROSITE-ProRule" id="PRU10007"/>
    </source>
</evidence>
<dbReference type="CDD" id="cd07102">
    <property type="entry name" value="ALDH_EDX86601"/>
    <property type="match status" value="1"/>
</dbReference>
<keyword evidence="10" id="KW-1185">Reference proteome</keyword>
<evidence type="ECO:0000256" key="5">
    <source>
        <dbReference type="ARBA" id="ARBA00049194"/>
    </source>
</evidence>
<dbReference type="GO" id="GO:0004029">
    <property type="term" value="F:aldehyde dehydrogenase (NAD+) activity"/>
    <property type="evidence" value="ECO:0007669"/>
    <property type="project" value="UniProtKB-EC"/>
</dbReference>